<dbReference type="AlphaFoldDB" id="A0A9W7Y4E6"/>
<evidence type="ECO:0000313" key="2">
    <source>
        <dbReference type="Proteomes" id="UP001143981"/>
    </source>
</evidence>
<name>A0A9W7Y4E6_9FUNG</name>
<dbReference type="PANTHER" id="PTHR21581">
    <property type="entry name" value="D-ALANYL-D-ALANINE CARBOXYPEPTIDASE"/>
    <property type="match status" value="1"/>
</dbReference>
<gene>
    <name evidence="1" type="ORF">LPJ61_005805</name>
</gene>
<dbReference type="Proteomes" id="UP001143981">
    <property type="component" value="Unassembled WGS sequence"/>
</dbReference>
<evidence type="ECO:0000313" key="1">
    <source>
        <dbReference type="EMBL" id="KAJ1723662.1"/>
    </source>
</evidence>
<keyword evidence="2" id="KW-1185">Reference proteome</keyword>
<comment type="caution">
    <text evidence="1">The sequence shown here is derived from an EMBL/GenBank/DDBJ whole genome shotgun (WGS) entry which is preliminary data.</text>
</comment>
<feature type="non-terminal residue" evidence="1">
    <location>
        <position position="280"/>
    </location>
</feature>
<dbReference type="OrthoDB" id="428342at2759"/>
<reference evidence="1" key="1">
    <citation type="submission" date="2022-07" db="EMBL/GenBank/DDBJ databases">
        <title>Phylogenomic reconstructions and comparative analyses of Kickxellomycotina fungi.</title>
        <authorList>
            <person name="Reynolds N.K."/>
            <person name="Stajich J.E."/>
            <person name="Barry K."/>
            <person name="Grigoriev I.V."/>
            <person name="Crous P."/>
            <person name="Smith M.E."/>
        </authorList>
    </citation>
    <scope>NUCLEOTIDE SEQUENCE</scope>
    <source>
        <strain evidence="1">BCRC 34381</strain>
    </source>
</reference>
<protein>
    <submittedName>
        <fullName evidence="1">Uncharacterized protein</fullName>
    </submittedName>
</protein>
<sequence length="280" mass="30938">MAMRVRGISRALSERIALCRSPSMTPAGSARGALNEARLFEPTPLSDRLEELLEIHVSPEAQPRRDEPAPEDYARRKHSYEVLNQFIAGGRWRALALASEATIVETDVHEERTILRLWTYRALALCGLGHHRLADRELGRLEAATGHTALYRRAGRGRAPTVVWPFELRTLRARIPGLAHGDWHLSIERLSALARGCQRRAGRSRGDDAELNQQRAFRMNLLVAGCAIKLRDAELAAGILGRLVRAAGEDALLLSAAARLSLQLGSTAQAEKLFVAAERL</sequence>
<dbReference type="GO" id="GO:0005794">
    <property type="term" value="C:Golgi apparatus"/>
    <property type="evidence" value="ECO:0007669"/>
    <property type="project" value="TreeGrafter"/>
</dbReference>
<dbReference type="PANTHER" id="PTHR21581:SF6">
    <property type="entry name" value="TRAFFICKING PROTEIN PARTICLE COMPLEX SUBUNIT 12"/>
    <property type="match status" value="1"/>
</dbReference>
<accession>A0A9W7Y4E6</accession>
<organism evidence="1 2">
    <name type="scientific">Coemansia biformis</name>
    <dbReference type="NCBI Taxonomy" id="1286918"/>
    <lineage>
        <taxon>Eukaryota</taxon>
        <taxon>Fungi</taxon>
        <taxon>Fungi incertae sedis</taxon>
        <taxon>Zoopagomycota</taxon>
        <taxon>Kickxellomycotina</taxon>
        <taxon>Kickxellomycetes</taxon>
        <taxon>Kickxellales</taxon>
        <taxon>Kickxellaceae</taxon>
        <taxon>Coemansia</taxon>
    </lineage>
</organism>
<proteinExistence type="predicted"/>
<dbReference type="GO" id="GO:0030008">
    <property type="term" value="C:TRAPP complex"/>
    <property type="evidence" value="ECO:0007669"/>
    <property type="project" value="TreeGrafter"/>
</dbReference>
<dbReference type="EMBL" id="JANBOI010002205">
    <property type="protein sequence ID" value="KAJ1723662.1"/>
    <property type="molecule type" value="Genomic_DNA"/>
</dbReference>